<protein>
    <submittedName>
        <fullName evidence="9">ABC transporter ATP-binding protein</fullName>
    </submittedName>
</protein>
<dbReference type="EMBL" id="VLTJ01000003">
    <property type="protein sequence ID" value="TSH98857.1"/>
    <property type="molecule type" value="Genomic_DNA"/>
</dbReference>
<dbReference type="CDD" id="cd03257">
    <property type="entry name" value="ABC_NikE_OppD_transporters"/>
    <property type="match status" value="1"/>
</dbReference>
<dbReference type="InterPro" id="IPR003439">
    <property type="entry name" value="ABC_transporter-like_ATP-bd"/>
</dbReference>
<keyword evidence="4" id="KW-1003">Cell membrane</keyword>
<dbReference type="Proteomes" id="UP000318405">
    <property type="component" value="Unassembled WGS sequence"/>
</dbReference>
<evidence type="ECO:0000256" key="1">
    <source>
        <dbReference type="ARBA" id="ARBA00004417"/>
    </source>
</evidence>
<reference evidence="9 10" key="1">
    <citation type="submission" date="2019-07" db="EMBL/GenBank/DDBJ databases">
        <title>Qingshengfaniella alkalisoli gen. nov., sp. nov., isolated from saline soil.</title>
        <authorList>
            <person name="Xu L."/>
            <person name="Huang X.-X."/>
            <person name="Sun J.-Q."/>
        </authorList>
    </citation>
    <scope>NUCLEOTIDE SEQUENCE [LARGE SCALE GENOMIC DNA]</scope>
    <source>
        <strain evidence="9 10">DSM 27279</strain>
    </source>
</reference>
<evidence type="ECO:0000256" key="5">
    <source>
        <dbReference type="ARBA" id="ARBA00022741"/>
    </source>
</evidence>
<comment type="similarity">
    <text evidence="2">Belongs to the ABC transporter superfamily.</text>
</comment>
<dbReference type="Pfam" id="PF08352">
    <property type="entry name" value="oligo_HPY"/>
    <property type="match status" value="1"/>
</dbReference>
<dbReference type="GO" id="GO:0055085">
    <property type="term" value="P:transmembrane transport"/>
    <property type="evidence" value="ECO:0007669"/>
    <property type="project" value="UniProtKB-ARBA"/>
</dbReference>
<dbReference type="PROSITE" id="PS00211">
    <property type="entry name" value="ABC_TRANSPORTER_1"/>
    <property type="match status" value="1"/>
</dbReference>
<evidence type="ECO:0000313" key="10">
    <source>
        <dbReference type="Proteomes" id="UP000318405"/>
    </source>
</evidence>
<gene>
    <name evidence="9" type="ORF">FOZ76_01710</name>
</gene>
<feature type="domain" description="ABC transporter" evidence="8">
    <location>
        <begin position="22"/>
        <end position="271"/>
    </location>
</feature>
<dbReference type="NCBIfam" id="TIGR01727">
    <property type="entry name" value="oligo_HPY"/>
    <property type="match status" value="1"/>
</dbReference>
<evidence type="ECO:0000259" key="8">
    <source>
        <dbReference type="PROSITE" id="PS50893"/>
    </source>
</evidence>
<evidence type="ECO:0000256" key="3">
    <source>
        <dbReference type="ARBA" id="ARBA00022448"/>
    </source>
</evidence>
<dbReference type="InterPro" id="IPR013563">
    <property type="entry name" value="Oligopep_ABC_C"/>
</dbReference>
<dbReference type="PANTHER" id="PTHR43297">
    <property type="entry name" value="OLIGOPEPTIDE TRANSPORT ATP-BINDING PROTEIN APPD"/>
    <property type="match status" value="1"/>
</dbReference>
<dbReference type="Pfam" id="PF00005">
    <property type="entry name" value="ABC_tran"/>
    <property type="match status" value="1"/>
</dbReference>
<keyword evidence="6 9" id="KW-0067">ATP-binding</keyword>
<dbReference type="GO" id="GO:0016887">
    <property type="term" value="F:ATP hydrolysis activity"/>
    <property type="evidence" value="ECO:0007669"/>
    <property type="project" value="InterPro"/>
</dbReference>
<evidence type="ECO:0000256" key="7">
    <source>
        <dbReference type="ARBA" id="ARBA00023136"/>
    </source>
</evidence>
<dbReference type="SUPFAM" id="SSF52540">
    <property type="entry name" value="P-loop containing nucleoside triphosphate hydrolases"/>
    <property type="match status" value="1"/>
</dbReference>
<dbReference type="PANTHER" id="PTHR43297:SF2">
    <property type="entry name" value="DIPEPTIDE TRANSPORT ATP-BINDING PROTEIN DPPD"/>
    <property type="match status" value="1"/>
</dbReference>
<comment type="subcellular location">
    <subcellularLocation>
        <location evidence="1">Cell inner membrane</location>
        <topology evidence="1">Peripheral membrane protein</topology>
    </subcellularLocation>
</comment>
<accession>A0A556B0Y5</accession>
<evidence type="ECO:0000256" key="2">
    <source>
        <dbReference type="ARBA" id="ARBA00005417"/>
    </source>
</evidence>
<dbReference type="AlphaFoldDB" id="A0A556B0Y5"/>
<dbReference type="GO" id="GO:0015833">
    <property type="term" value="P:peptide transport"/>
    <property type="evidence" value="ECO:0007669"/>
    <property type="project" value="InterPro"/>
</dbReference>
<evidence type="ECO:0000256" key="6">
    <source>
        <dbReference type="ARBA" id="ARBA00022840"/>
    </source>
</evidence>
<dbReference type="InterPro" id="IPR017871">
    <property type="entry name" value="ABC_transporter-like_CS"/>
</dbReference>
<keyword evidence="5" id="KW-0547">Nucleotide-binding</keyword>
<dbReference type="GO" id="GO:0005524">
    <property type="term" value="F:ATP binding"/>
    <property type="evidence" value="ECO:0007669"/>
    <property type="project" value="UniProtKB-KW"/>
</dbReference>
<dbReference type="InterPro" id="IPR027417">
    <property type="entry name" value="P-loop_NTPase"/>
</dbReference>
<name>A0A556B0Y5_9BURK</name>
<dbReference type="RefSeq" id="WP_143946395.1">
    <property type="nucleotide sequence ID" value="NZ_BAABMB010000001.1"/>
</dbReference>
<proteinExistence type="inferred from homology"/>
<keyword evidence="3" id="KW-0813">Transport</keyword>
<organism evidence="9 10">
    <name type="scientific">Verticiella sediminum</name>
    <dbReference type="NCBI Taxonomy" id="1247510"/>
    <lineage>
        <taxon>Bacteria</taxon>
        <taxon>Pseudomonadati</taxon>
        <taxon>Pseudomonadota</taxon>
        <taxon>Betaproteobacteria</taxon>
        <taxon>Burkholderiales</taxon>
        <taxon>Alcaligenaceae</taxon>
        <taxon>Verticiella</taxon>
    </lineage>
</organism>
<sequence length="341" mass="37361">MNAAAPQADTTPGPAAVPLLAVRGLSVRFATPRGALHALDDIDLDVPRGKTLAIVGESGSGKSVLSRAILRILPRSAEIAPQTAIVFDGQDLMHRDERALREIRGRRIGMVFQDPMTSLNPVRKIGAQLAEGPRRHFRLGRQAARARALDLLRQVGIPSPERRLDQYPHELSGGMRQRVVIAMAIACEPELLIADEPTTALDVTVQAEILDLLRRLREAHDMTLILITHDLGVAAEQADEIAVMYAGQVVERAPTDALFTRPRMPYSAALLRAIPSLADPPHSRLHAIAGRPPNVLGQIAGCRFAPRCGRAQPRCEAQAPTLERMQDGRELRCWYPLEDRP</sequence>
<dbReference type="InterPro" id="IPR003593">
    <property type="entry name" value="AAA+_ATPase"/>
</dbReference>
<dbReference type="FunFam" id="3.40.50.300:FF:000016">
    <property type="entry name" value="Oligopeptide ABC transporter ATP-binding component"/>
    <property type="match status" value="1"/>
</dbReference>
<dbReference type="PROSITE" id="PS50893">
    <property type="entry name" value="ABC_TRANSPORTER_2"/>
    <property type="match status" value="1"/>
</dbReference>
<keyword evidence="7" id="KW-0472">Membrane</keyword>
<evidence type="ECO:0000313" key="9">
    <source>
        <dbReference type="EMBL" id="TSH98857.1"/>
    </source>
</evidence>
<keyword evidence="10" id="KW-1185">Reference proteome</keyword>
<evidence type="ECO:0000256" key="4">
    <source>
        <dbReference type="ARBA" id="ARBA00022475"/>
    </source>
</evidence>
<dbReference type="Gene3D" id="3.40.50.300">
    <property type="entry name" value="P-loop containing nucleotide triphosphate hydrolases"/>
    <property type="match status" value="1"/>
</dbReference>
<dbReference type="GO" id="GO:0005886">
    <property type="term" value="C:plasma membrane"/>
    <property type="evidence" value="ECO:0007669"/>
    <property type="project" value="UniProtKB-SubCell"/>
</dbReference>
<dbReference type="OrthoDB" id="9802772at2"/>
<dbReference type="InterPro" id="IPR050388">
    <property type="entry name" value="ABC_Ni/Peptide_Import"/>
</dbReference>
<dbReference type="SMART" id="SM00382">
    <property type="entry name" value="AAA"/>
    <property type="match status" value="1"/>
</dbReference>
<comment type="caution">
    <text evidence="9">The sequence shown here is derived from an EMBL/GenBank/DDBJ whole genome shotgun (WGS) entry which is preliminary data.</text>
</comment>